<reference evidence="7 8" key="1">
    <citation type="submission" date="2018-01" db="EMBL/GenBank/DDBJ databases">
        <title>Metagenomic assembled genomes from two thermal pools in the Uzon Caldera, Kamchatka, Russia.</title>
        <authorList>
            <person name="Wilkins L."/>
            <person name="Ettinger C."/>
        </authorList>
    </citation>
    <scope>NUCLEOTIDE SEQUENCE [LARGE SCALE GENOMIC DNA]</scope>
    <source>
        <strain evidence="7">ZAV-15</strain>
    </source>
</reference>
<comment type="catalytic activity">
    <reaction evidence="1">
        <text>Hydrolysis of terminal non-reducing N-acetyl-D-hexosamine residues in N-acetyl-beta-D-hexosaminides.</text>
        <dbReference type="EC" id="3.2.1.52"/>
    </reaction>
</comment>
<dbReference type="AlphaFoldDB" id="A0A2N7PJK7"/>
<name>A0A2N7PJK7_9BACT</name>
<proteinExistence type="inferred from homology"/>
<dbReference type="PANTHER" id="PTHR30480:SF13">
    <property type="entry name" value="BETA-HEXOSAMINIDASE"/>
    <property type="match status" value="1"/>
</dbReference>
<keyword evidence="5" id="KW-0326">Glycosidase</keyword>
<evidence type="ECO:0000259" key="6">
    <source>
        <dbReference type="Pfam" id="PF00933"/>
    </source>
</evidence>
<comment type="similarity">
    <text evidence="2">Belongs to the glycosyl hydrolase 3 family.</text>
</comment>
<evidence type="ECO:0000256" key="4">
    <source>
        <dbReference type="ARBA" id="ARBA00022801"/>
    </source>
</evidence>
<dbReference type="InterPro" id="IPR050226">
    <property type="entry name" value="NagZ_Beta-hexosaminidase"/>
</dbReference>
<dbReference type="GO" id="GO:0009254">
    <property type="term" value="P:peptidoglycan turnover"/>
    <property type="evidence" value="ECO:0007669"/>
    <property type="project" value="TreeGrafter"/>
</dbReference>
<protein>
    <recommendedName>
        <fullName evidence="3">beta-N-acetylhexosaminidase</fullName>
        <ecNumber evidence="3">3.2.1.52</ecNumber>
    </recommendedName>
</protein>
<dbReference type="Gene3D" id="3.20.20.300">
    <property type="entry name" value="Glycoside hydrolase, family 3, N-terminal domain"/>
    <property type="match status" value="1"/>
</dbReference>
<organism evidence="7 8">
    <name type="scientific">Caldimicrobium thiodismutans</name>
    <dbReference type="NCBI Taxonomy" id="1653476"/>
    <lineage>
        <taxon>Bacteria</taxon>
        <taxon>Pseudomonadati</taxon>
        <taxon>Thermodesulfobacteriota</taxon>
        <taxon>Thermodesulfobacteria</taxon>
        <taxon>Thermodesulfobacteriales</taxon>
        <taxon>Thermodesulfobacteriaceae</taxon>
        <taxon>Caldimicrobium</taxon>
    </lineage>
</organism>
<sequence length="320" mass="36841">MKSFKPTLRNNFMFKNLGKLFVVKPGSLSEEEKEFYRDLSFENFIFFREHFENDFEEYLSCLKKALKSIKFLAVDQEGGRVCRIKGDFESPLEIAKKAKQEGIKIFIEWAGKIAETVKQHKLNLNLSPVIDRGDDEAPSFLNGRTFGKDPQVITNLGKLFIEEHKKRGIKTCLKHFPGLYGVKMDPHEELPLKEKLFEEDLYPFKALSLEAEFIMTTHLLLPEIDQTKPITFSEKAINFLRKVIEFKGAILTDDLAMGALKSYPLIERIIFSLVSGHNLLIYCGSMTELMEALLKGKNELEKSSTLKARIKESLTILERY</sequence>
<dbReference type="PANTHER" id="PTHR30480">
    <property type="entry name" value="BETA-HEXOSAMINIDASE-RELATED"/>
    <property type="match status" value="1"/>
</dbReference>
<evidence type="ECO:0000313" key="7">
    <source>
        <dbReference type="EMBL" id="PMP62805.1"/>
    </source>
</evidence>
<evidence type="ECO:0000313" key="8">
    <source>
        <dbReference type="Proteomes" id="UP000235731"/>
    </source>
</evidence>
<evidence type="ECO:0000256" key="5">
    <source>
        <dbReference type="ARBA" id="ARBA00023295"/>
    </source>
</evidence>
<feature type="domain" description="Glycoside hydrolase family 3 N-terminal" evidence="6">
    <location>
        <begin position="69"/>
        <end position="299"/>
    </location>
</feature>
<dbReference type="GO" id="GO:0004563">
    <property type="term" value="F:beta-N-acetylhexosaminidase activity"/>
    <property type="evidence" value="ECO:0007669"/>
    <property type="project" value="UniProtKB-EC"/>
</dbReference>
<gene>
    <name evidence="7" type="ORF">C0197_03830</name>
</gene>
<dbReference type="EC" id="3.2.1.52" evidence="3"/>
<dbReference type="Pfam" id="PF00933">
    <property type="entry name" value="Glyco_hydro_3"/>
    <property type="match status" value="1"/>
</dbReference>
<dbReference type="InterPro" id="IPR001764">
    <property type="entry name" value="Glyco_hydro_3_N"/>
</dbReference>
<keyword evidence="4" id="KW-0378">Hydrolase</keyword>
<evidence type="ECO:0000256" key="1">
    <source>
        <dbReference type="ARBA" id="ARBA00001231"/>
    </source>
</evidence>
<comment type="caution">
    <text evidence="7">The sequence shown here is derived from an EMBL/GenBank/DDBJ whole genome shotgun (WGS) entry which is preliminary data.</text>
</comment>
<accession>A0A2N7PJK7</accession>
<evidence type="ECO:0000256" key="2">
    <source>
        <dbReference type="ARBA" id="ARBA00005336"/>
    </source>
</evidence>
<dbReference type="InterPro" id="IPR036962">
    <property type="entry name" value="Glyco_hydro_3_N_sf"/>
</dbReference>
<evidence type="ECO:0000256" key="3">
    <source>
        <dbReference type="ARBA" id="ARBA00012663"/>
    </source>
</evidence>
<dbReference type="SUPFAM" id="SSF51445">
    <property type="entry name" value="(Trans)glycosidases"/>
    <property type="match status" value="1"/>
</dbReference>
<dbReference type="InterPro" id="IPR017853">
    <property type="entry name" value="GH"/>
</dbReference>
<dbReference type="EMBL" id="PNIE01000053">
    <property type="protein sequence ID" value="PMP62805.1"/>
    <property type="molecule type" value="Genomic_DNA"/>
</dbReference>
<dbReference type="Proteomes" id="UP000235731">
    <property type="component" value="Unassembled WGS sequence"/>
</dbReference>
<dbReference type="GO" id="GO:0005975">
    <property type="term" value="P:carbohydrate metabolic process"/>
    <property type="evidence" value="ECO:0007669"/>
    <property type="project" value="InterPro"/>
</dbReference>